<gene>
    <name evidence="1" type="ORF">AK812_SmicGene31465</name>
</gene>
<name>A0A1Q9CWL0_SYMMI</name>
<sequence length="85" mass="9017">MWAGRAQLQPGFVFTGVVAEYGHLDTVELLGIIVVNKASSAAPCFSSASEEVLAILACDAMELEKALGNRLLRVHAERDSIGKAC</sequence>
<comment type="caution">
    <text evidence="1">The sequence shown here is derived from an EMBL/GenBank/DDBJ whole genome shotgun (WGS) entry which is preliminary data.</text>
</comment>
<dbReference type="Proteomes" id="UP000186817">
    <property type="component" value="Unassembled WGS sequence"/>
</dbReference>
<evidence type="ECO:0000313" key="1">
    <source>
        <dbReference type="EMBL" id="OLP87311.1"/>
    </source>
</evidence>
<protein>
    <submittedName>
        <fullName evidence="1">Uncharacterized protein</fullName>
    </submittedName>
</protein>
<evidence type="ECO:0000313" key="2">
    <source>
        <dbReference type="Proteomes" id="UP000186817"/>
    </source>
</evidence>
<dbReference type="EMBL" id="LSRX01000867">
    <property type="protein sequence ID" value="OLP87311.1"/>
    <property type="molecule type" value="Genomic_DNA"/>
</dbReference>
<proteinExistence type="predicted"/>
<accession>A0A1Q9CWL0</accession>
<keyword evidence="2" id="KW-1185">Reference proteome</keyword>
<organism evidence="1 2">
    <name type="scientific">Symbiodinium microadriaticum</name>
    <name type="common">Dinoflagellate</name>
    <name type="synonym">Zooxanthella microadriatica</name>
    <dbReference type="NCBI Taxonomy" id="2951"/>
    <lineage>
        <taxon>Eukaryota</taxon>
        <taxon>Sar</taxon>
        <taxon>Alveolata</taxon>
        <taxon>Dinophyceae</taxon>
        <taxon>Suessiales</taxon>
        <taxon>Symbiodiniaceae</taxon>
        <taxon>Symbiodinium</taxon>
    </lineage>
</organism>
<reference evidence="1 2" key="1">
    <citation type="submission" date="2016-02" db="EMBL/GenBank/DDBJ databases">
        <title>Genome analysis of coral dinoflagellate symbionts highlights evolutionary adaptations to a symbiotic lifestyle.</title>
        <authorList>
            <person name="Aranda M."/>
            <person name="Li Y."/>
            <person name="Liew Y.J."/>
            <person name="Baumgarten S."/>
            <person name="Simakov O."/>
            <person name="Wilson M."/>
            <person name="Piel J."/>
            <person name="Ashoor H."/>
            <person name="Bougouffa S."/>
            <person name="Bajic V.B."/>
            <person name="Ryu T."/>
            <person name="Ravasi T."/>
            <person name="Bayer T."/>
            <person name="Micklem G."/>
            <person name="Kim H."/>
            <person name="Bhak J."/>
            <person name="Lajeunesse T.C."/>
            <person name="Voolstra C.R."/>
        </authorList>
    </citation>
    <scope>NUCLEOTIDE SEQUENCE [LARGE SCALE GENOMIC DNA]</scope>
    <source>
        <strain evidence="1 2">CCMP2467</strain>
    </source>
</reference>
<dbReference type="AlphaFoldDB" id="A0A1Q9CWL0"/>